<feature type="coiled-coil region" evidence="1">
    <location>
        <begin position="257"/>
        <end position="337"/>
    </location>
</feature>
<dbReference type="InterPro" id="IPR038800">
    <property type="entry name" value="CCDC17"/>
</dbReference>
<comment type="caution">
    <text evidence="3">The sequence shown here is derived from an EMBL/GenBank/DDBJ whole genome shotgun (WGS) entry which is preliminary data.</text>
</comment>
<evidence type="ECO:0008006" key="5">
    <source>
        <dbReference type="Google" id="ProtNLM"/>
    </source>
</evidence>
<evidence type="ECO:0000256" key="1">
    <source>
        <dbReference type="SAM" id="Coils"/>
    </source>
</evidence>
<keyword evidence="1" id="KW-0175">Coiled coil</keyword>
<evidence type="ECO:0000256" key="2">
    <source>
        <dbReference type="SAM" id="MobiDB-lite"/>
    </source>
</evidence>
<dbReference type="PANTHER" id="PTHR33820:SF5">
    <property type="entry name" value="COILED-COIL DOMAIN-CONTAINING PROTEIN 17-LIKE"/>
    <property type="match status" value="1"/>
</dbReference>
<keyword evidence="4" id="KW-1185">Reference proteome</keyword>
<name>A0AAV7DEE4_ENGPU</name>
<proteinExistence type="predicted"/>
<dbReference type="Proteomes" id="UP000824782">
    <property type="component" value="Unassembled WGS sequence"/>
</dbReference>
<feature type="region of interest" description="Disordered" evidence="2">
    <location>
        <begin position="1"/>
        <end position="24"/>
    </location>
</feature>
<evidence type="ECO:0000313" key="4">
    <source>
        <dbReference type="Proteomes" id="UP000824782"/>
    </source>
</evidence>
<protein>
    <recommendedName>
        <fullName evidence="5">Coiled-coil domain-containing protein 17</fullName>
    </recommendedName>
</protein>
<accession>A0AAV7DEE4</accession>
<feature type="coiled-coil region" evidence="1">
    <location>
        <begin position="102"/>
        <end position="156"/>
    </location>
</feature>
<organism evidence="3 4">
    <name type="scientific">Engystomops pustulosus</name>
    <name type="common">Tungara frog</name>
    <name type="synonym">Physalaemus pustulosus</name>
    <dbReference type="NCBI Taxonomy" id="76066"/>
    <lineage>
        <taxon>Eukaryota</taxon>
        <taxon>Metazoa</taxon>
        <taxon>Chordata</taxon>
        <taxon>Craniata</taxon>
        <taxon>Vertebrata</taxon>
        <taxon>Euteleostomi</taxon>
        <taxon>Amphibia</taxon>
        <taxon>Batrachia</taxon>
        <taxon>Anura</taxon>
        <taxon>Neobatrachia</taxon>
        <taxon>Hyloidea</taxon>
        <taxon>Leptodactylidae</taxon>
        <taxon>Leiuperinae</taxon>
        <taxon>Engystomops</taxon>
    </lineage>
</organism>
<dbReference type="EMBL" id="WNYA01000001">
    <property type="protein sequence ID" value="KAG8594982.1"/>
    <property type="molecule type" value="Genomic_DNA"/>
</dbReference>
<dbReference type="AlphaFoldDB" id="A0AAV7DEE4"/>
<evidence type="ECO:0000313" key="3">
    <source>
        <dbReference type="EMBL" id="KAG8594982.1"/>
    </source>
</evidence>
<dbReference type="PANTHER" id="PTHR33820">
    <property type="entry name" value="COILED-COIL DOMAIN-CONTAINING PROTEIN 17"/>
    <property type="match status" value="1"/>
</dbReference>
<reference evidence="3" key="1">
    <citation type="thesis" date="2020" institute="ProQuest LLC" country="789 East Eisenhower Parkway, Ann Arbor, MI, USA">
        <title>Comparative Genomics and Chromosome Evolution.</title>
        <authorList>
            <person name="Mudd A.B."/>
        </authorList>
    </citation>
    <scope>NUCLEOTIDE SEQUENCE</scope>
    <source>
        <strain evidence="3">237g6f4</strain>
        <tissue evidence="3">Blood</tissue>
    </source>
</reference>
<gene>
    <name evidence="3" type="ORF">GDO81_001386</name>
</gene>
<sequence length="614" mass="70702">MLLQKHRESSVLVETAKERNTTPQDMVARLKNSRRNRDHQLQDHQVKKLKDHNHMLNSSEEKIDLLKVNGISTPDPRAKDDTQLRYLAEAHTKQIGEIMSQNRLLEKQRDNIVQRLNEITARNRNTDYLEKMIRHLNAQEQKNEQLLTTMKQQIDLLQTEAVKRGISTIHSESPTTRKLERPPIPLQQPFIPIYGGGSLASEISALRMTYLQNGGNDQMILANLQDLLTEAQLLEQREKHARSIHRKKNKKGYTSTKWDLNEKLITLEIENQQLEDELFKLQLQRQRKTRIPRTTNREVERNVQYPRFAKEQTQQNIKTLNAELEVLKQELQIQKLKRHIKTSVTQRAKPQLEILHPMAVNKPDTPNLGRHFSSSGHRLEPAPYDPISGFVVFYDYLLGLDPSYRVCRLVVSLCSGGQEMGNPSTLPPVYCDSSLSKFYDSKRQNIAIVSTKQAVPRVRPSPHISLVIELQASGGYDPYGQEISRLIARGWVKVDIFDYQNRVISGKWKVPIRILPVKPSLTTGALNGVPQLESTELFIRLVNARDADIQSTYPIDMTNSIYYKYPPLTAAYFHPEELVLQSPYYSPSYNFPNVQPMYGDNVDSPPSRDDIMTH</sequence>
<feature type="compositionally biased region" description="Basic and acidic residues" evidence="2">
    <location>
        <begin position="1"/>
        <end position="20"/>
    </location>
</feature>